<keyword evidence="8" id="KW-1133">Transmembrane helix</keyword>
<accession>A0A5C8NW26</accession>
<dbReference type="PIRSF" id="PIRSF026649">
    <property type="entry name" value="MsbB"/>
    <property type="match status" value="1"/>
</dbReference>
<keyword evidence="4 9" id="KW-0808">Transferase</keyword>
<dbReference type="EMBL" id="VDUY01000004">
    <property type="protein sequence ID" value="TXL65368.1"/>
    <property type="molecule type" value="Genomic_DNA"/>
</dbReference>
<evidence type="ECO:0000256" key="8">
    <source>
        <dbReference type="SAM" id="Phobius"/>
    </source>
</evidence>
<protein>
    <submittedName>
        <fullName evidence="9">Lysophospholipid acyltransferase family protein</fullName>
    </submittedName>
</protein>
<sequence>MPEPEYPHDSQDTGRTASDRAGGDLASAPREGFGARALAGVLQALGRLPLPVLRGIGALAGVLVFAASGAYRRKIVANLRRAGHPGRATALRAAAGAGRTVFELPWIWGRPPEALAARMTCADEALLDAAEAEGRGILFLTPHLGAFEATARWYARRAPITVMFREPRKALIRPLVRQSRNTASMRAVPAAMAGVRAMLRALRAGEAVGILPDQVPGEGEGEWAPFFGEPAWTMTLPRRLAQATGAAVMVAVGERVPGGWRLHLERLAEAPTPEALNACMERLIRRWPDQYLWGYNRYKRPAGR</sequence>
<dbReference type="PANTHER" id="PTHR30606:SF10">
    <property type="entry name" value="PHOSPHATIDYLINOSITOL MANNOSIDE ACYLTRANSFERASE"/>
    <property type="match status" value="1"/>
</dbReference>
<dbReference type="PANTHER" id="PTHR30606">
    <property type="entry name" value="LIPID A BIOSYNTHESIS LAUROYL ACYLTRANSFERASE"/>
    <property type="match status" value="1"/>
</dbReference>
<gene>
    <name evidence="9" type="ORF">FHP08_11315</name>
</gene>
<name>A0A5C8NW26_9BURK</name>
<comment type="subcellular location">
    <subcellularLocation>
        <location evidence="1">Cell inner membrane</location>
    </subcellularLocation>
</comment>
<dbReference type="AlphaFoldDB" id="A0A5C8NW26"/>
<evidence type="ECO:0000256" key="7">
    <source>
        <dbReference type="SAM" id="MobiDB-lite"/>
    </source>
</evidence>
<dbReference type="GO" id="GO:0016746">
    <property type="term" value="F:acyltransferase activity"/>
    <property type="evidence" value="ECO:0007669"/>
    <property type="project" value="UniProtKB-KW"/>
</dbReference>
<evidence type="ECO:0000313" key="10">
    <source>
        <dbReference type="Proteomes" id="UP000321548"/>
    </source>
</evidence>
<reference evidence="9 10" key="1">
    <citation type="submission" date="2019-06" db="EMBL/GenBank/DDBJ databases">
        <title>Quisquiliibacterium sp. nov., isolated from a maize field.</title>
        <authorList>
            <person name="Lin S.-Y."/>
            <person name="Tsai C.-F."/>
            <person name="Young C.-C."/>
        </authorList>
    </citation>
    <scope>NUCLEOTIDE SEQUENCE [LARGE SCALE GENOMIC DNA]</scope>
    <source>
        <strain evidence="9 10">CC-CFT501</strain>
    </source>
</reference>
<evidence type="ECO:0000256" key="6">
    <source>
        <dbReference type="ARBA" id="ARBA00023315"/>
    </source>
</evidence>
<dbReference type="GO" id="GO:0005886">
    <property type="term" value="C:plasma membrane"/>
    <property type="evidence" value="ECO:0007669"/>
    <property type="project" value="UniProtKB-SubCell"/>
</dbReference>
<dbReference type="Pfam" id="PF03279">
    <property type="entry name" value="Lip_A_acyltrans"/>
    <property type="match status" value="1"/>
</dbReference>
<dbReference type="RefSeq" id="WP_147704563.1">
    <property type="nucleotide sequence ID" value="NZ_VDUY01000004.1"/>
</dbReference>
<dbReference type="InterPro" id="IPR004960">
    <property type="entry name" value="LipA_acyltrans"/>
</dbReference>
<evidence type="ECO:0000256" key="3">
    <source>
        <dbReference type="ARBA" id="ARBA00022519"/>
    </source>
</evidence>
<keyword evidence="5 8" id="KW-0472">Membrane</keyword>
<keyword evidence="2" id="KW-1003">Cell membrane</keyword>
<evidence type="ECO:0000256" key="5">
    <source>
        <dbReference type="ARBA" id="ARBA00023136"/>
    </source>
</evidence>
<dbReference type="NCBIfam" id="NF006487">
    <property type="entry name" value="PRK08905.1"/>
    <property type="match status" value="1"/>
</dbReference>
<keyword evidence="3" id="KW-0997">Cell inner membrane</keyword>
<organism evidence="9 10">
    <name type="scientific">Zeimonas arvi</name>
    <dbReference type="NCBI Taxonomy" id="2498847"/>
    <lineage>
        <taxon>Bacteria</taxon>
        <taxon>Pseudomonadati</taxon>
        <taxon>Pseudomonadota</taxon>
        <taxon>Betaproteobacteria</taxon>
        <taxon>Burkholderiales</taxon>
        <taxon>Burkholderiaceae</taxon>
        <taxon>Zeimonas</taxon>
    </lineage>
</organism>
<evidence type="ECO:0000313" key="9">
    <source>
        <dbReference type="EMBL" id="TXL65368.1"/>
    </source>
</evidence>
<proteinExistence type="predicted"/>
<evidence type="ECO:0000256" key="2">
    <source>
        <dbReference type="ARBA" id="ARBA00022475"/>
    </source>
</evidence>
<comment type="caution">
    <text evidence="9">The sequence shown here is derived from an EMBL/GenBank/DDBJ whole genome shotgun (WGS) entry which is preliminary data.</text>
</comment>
<keyword evidence="8" id="KW-0812">Transmembrane</keyword>
<evidence type="ECO:0000256" key="1">
    <source>
        <dbReference type="ARBA" id="ARBA00004533"/>
    </source>
</evidence>
<dbReference type="CDD" id="cd07984">
    <property type="entry name" value="LPLAT_LABLAT-like"/>
    <property type="match status" value="1"/>
</dbReference>
<keyword evidence="6 9" id="KW-0012">Acyltransferase</keyword>
<dbReference type="GO" id="GO:0009247">
    <property type="term" value="P:glycolipid biosynthetic process"/>
    <property type="evidence" value="ECO:0007669"/>
    <property type="project" value="UniProtKB-ARBA"/>
</dbReference>
<feature type="region of interest" description="Disordered" evidence="7">
    <location>
        <begin position="1"/>
        <end position="26"/>
    </location>
</feature>
<keyword evidence="10" id="KW-1185">Reference proteome</keyword>
<feature type="compositionally biased region" description="Basic and acidic residues" evidence="7">
    <location>
        <begin position="1"/>
        <end position="22"/>
    </location>
</feature>
<evidence type="ECO:0000256" key="4">
    <source>
        <dbReference type="ARBA" id="ARBA00022679"/>
    </source>
</evidence>
<dbReference type="Proteomes" id="UP000321548">
    <property type="component" value="Unassembled WGS sequence"/>
</dbReference>
<dbReference type="OrthoDB" id="8524027at2"/>
<feature type="transmembrane region" description="Helical" evidence="8">
    <location>
        <begin position="52"/>
        <end position="71"/>
    </location>
</feature>